<evidence type="ECO:0000256" key="3">
    <source>
        <dbReference type="ARBA" id="ARBA00023066"/>
    </source>
</evidence>
<gene>
    <name evidence="6" type="ORF">RF11_03285</name>
</gene>
<comment type="pathway">
    <text evidence="1">Amine and polyamine biosynthesis; S-adenosylmethioninamine biosynthesis; S-adenosylmethioninamine from S-adenosyl-L-methionine: step 1/1.</text>
</comment>
<keyword evidence="3" id="KW-0745">Spermidine biosynthesis</keyword>
<keyword evidence="4" id="KW-0620">Polyamine biosynthesis</keyword>
<comment type="caution">
    <text evidence="6">The sequence shown here is derived from an EMBL/GenBank/DDBJ whole genome shotgun (WGS) entry which is preliminary data.</text>
</comment>
<protein>
    <submittedName>
        <fullName evidence="6">S-adenosylmethionine decarboxylase proenzyme</fullName>
    </submittedName>
</protein>
<dbReference type="PANTHER" id="PTHR11570">
    <property type="entry name" value="S-ADENOSYLMETHIONINE DECARBOXYLASE"/>
    <property type="match status" value="1"/>
</dbReference>
<dbReference type="Pfam" id="PF01536">
    <property type="entry name" value="SAM_decarbox"/>
    <property type="match status" value="1"/>
</dbReference>
<dbReference type="Gene3D" id="3.60.90.10">
    <property type="entry name" value="S-adenosylmethionine decarboxylase"/>
    <property type="match status" value="1"/>
</dbReference>
<dbReference type="GO" id="GO:0008295">
    <property type="term" value="P:spermidine biosynthetic process"/>
    <property type="evidence" value="ECO:0007669"/>
    <property type="project" value="UniProtKB-KW"/>
</dbReference>
<evidence type="ECO:0000256" key="4">
    <source>
        <dbReference type="ARBA" id="ARBA00023115"/>
    </source>
</evidence>
<comment type="similarity">
    <text evidence="2">Belongs to the eukaryotic AdoMetDC family.</text>
</comment>
<dbReference type="PANTHER" id="PTHR11570:SF0">
    <property type="entry name" value="S-ADENOSYLMETHIONINE DECARBOXYLASE PROENZYME"/>
    <property type="match status" value="1"/>
</dbReference>
<proteinExistence type="inferred from homology"/>
<evidence type="ECO:0000256" key="5">
    <source>
        <dbReference type="ARBA" id="ARBA00048112"/>
    </source>
</evidence>
<comment type="catalytic activity">
    <reaction evidence="5">
        <text>S-adenosyl-L-methionine + H(+) = S-adenosyl 3-(methylsulfanyl)propylamine + CO2</text>
        <dbReference type="Rhea" id="RHEA:15981"/>
        <dbReference type="ChEBI" id="CHEBI:15378"/>
        <dbReference type="ChEBI" id="CHEBI:16526"/>
        <dbReference type="ChEBI" id="CHEBI:57443"/>
        <dbReference type="ChEBI" id="CHEBI:59789"/>
        <dbReference type="EC" id="4.1.1.50"/>
    </reaction>
</comment>
<accession>A0A0C2MFE8</accession>
<dbReference type="EMBL" id="JWZT01003673">
    <property type="protein sequence ID" value="KII65891.1"/>
    <property type="molecule type" value="Genomic_DNA"/>
</dbReference>
<dbReference type="UniPathway" id="UPA00331">
    <property type="reaction ID" value="UER00451"/>
</dbReference>
<evidence type="ECO:0000313" key="7">
    <source>
        <dbReference type="Proteomes" id="UP000031668"/>
    </source>
</evidence>
<dbReference type="InterPro" id="IPR016067">
    <property type="entry name" value="S-AdoMet_deCO2ase_core"/>
</dbReference>
<evidence type="ECO:0000313" key="6">
    <source>
        <dbReference type="EMBL" id="KII65891.1"/>
    </source>
</evidence>
<dbReference type="AlphaFoldDB" id="A0A0C2MFE8"/>
<dbReference type="GO" id="GO:0006597">
    <property type="term" value="P:spermine biosynthetic process"/>
    <property type="evidence" value="ECO:0007669"/>
    <property type="project" value="TreeGrafter"/>
</dbReference>
<dbReference type="InterPro" id="IPR048283">
    <property type="entry name" value="AdoMetDC-like"/>
</dbReference>
<dbReference type="OrthoDB" id="1068353at2759"/>
<dbReference type="GO" id="GO:0005829">
    <property type="term" value="C:cytosol"/>
    <property type="evidence" value="ECO:0007669"/>
    <property type="project" value="TreeGrafter"/>
</dbReference>
<dbReference type="GO" id="GO:0004014">
    <property type="term" value="F:adenosylmethionine decarboxylase activity"/>
    <property type="evidence" value="ECO:0007669"/>
    <property type="project" value="UniProtKB-EC"/>
</dbReference>
<dbReference type="Proteomes" id="UP000031668">
    <property type="component" value="Unassembled WGS sequence"/>
</dbReference>
<name>A0A0C2MFE8_THEKT</name>
<evidence type="ECO:0000256" key="1">
    <source>
        <dbReference type="ARBA" id="ARBA00004911"/>
    </source>
</evidence>
<sequence>MNDDFFEGCEKVLQLSLPMDSERGLFELHEEDWITILDVIGAKILSRFSTGKMDSYVLSESSLFVWKDRFMIKTCGVTALLSALPTIKSVILDRLGICNFSNALYCRKSLLRPQAQKYPHNSPSAERDYLLAHYPDGKWVEFGHNIELSGWSIFLYDNKLVHGHFDGTRIELNMYKLDPSTFTLFSKGTYCEPETEMRKAAKIDKLVAGSALHDAVFDPYGYSVNGVRDSNYFTIHVTPQPSCSYASFESNLKLSNIYPYLKVLSVLKPGAFCLTIVCQASEEYEALSFINGIGGFYDFKEMDSLKLNDNLIYYCWF</sequence>
<evidence type="ECO:0000256" key="2">
    <source>
        <dbReference type="ARBA" id="ARBA00008466"/>
    </source>
</evidence>
<reference evidence="6 7" key="1">
    <citation type="journal article" date="2014" name="Genome Biol. Evol.">
        <title>The genome of the myxosporean Thelohanellus kitauei shows adaptations to nutrient acquisition within its fish host.</title>
        <authorList>
            <person name="Yang Y."/>
            <person name="Xiong J."/>
            <person name="Zhou Z."/>
            <person name="Huo F."/>
            <person name="Miao W."/>
            <person name="Ran C."/>
            <person name="Liu Y."/>
            <person name="Zhang J."/>
            <person name="Feng J."/>
            <person name="Wang M."/>
            <person name="Wang M."/>
            <person name="Wang L."/>
            <person name="Yao B."/>
        </authorList>
    </citation>
    <scope>NUCLEOTIDE SEQUENCE [LARGE SCALE GENOMIC DNA]</scope>
    <source>
        <strain evidence="6">Wuqing</strain>
    </source>
</reference>
<organism evidence="6 7">
    <name type="scientific">Thelohanellus kitauei</name>
    <name type="common">Myxosporean</name>
    <dbReference type="NCBI Taxonomy" id="669202"/>
    <lineage>
        <taxon>Eukaryota</taxon>
        <taxon>Metazoa</taxon>
        <taxon>Cnidaria</taxon>
        <taxon>Myxozoa</taxon>
        <taxon>Myxosporea</taxon>
        <taxon>Bivalvulida</taxon>
        <taxon>Platysporina</taxon>
        <taxon>Myxobolidae</taxon>
        <taxon>Thelohanellus</taxon>
    </lineage>
</organism>
<dbReference type="InterPro" id="IPR018166">
    <property type="entry name" value="S-AdoMet_deCO2ase_CS"/>
</dbReference>
<dbReference type="PROSITE" id="PS01336">
    <property type="entry name" value="ADOMETDC"/>
    <property type="match status" value="1"/>
</dbReference>
<dbReference type="OMA" id="CYQRKNE"/>
<dbReference type="SUPFAM" id="SSF56276">
    <property type="entry name" value="S-adenosylmethionine decarboxylase"/>
    <property type="match status" value="1"/>
</dbReference>
<keyword evidence="7" id="KW-1185">Reference proteome</keyword>